<comment type="caution">
    <text evidence="5">The sequence shown here is derived from an EMBL/GenBank/DDBJ whole genome shotgun (WGS) entry which is preliminary data.</text>
</comment>
<dbReference type="NCBIfam" id="NF037995">
    <property type="entry name" value="TRAP_S1"/>
    <property type="match status" value="1"/>
</dbReference>
<protein>
    <recommendedName>
        <fullName evidence="7">C4-dicarboxylate ABC transporter substrate-binding protein</fullName>
    </recommendedName>
</protein>
<evidence type="ECO:0000256" key="3">
    <source>
        <dbReference type="ARBA" id="ARBA00022729"/>
    </source>
</evidence>
<keyword evidence="6" id="KW-1185">Reference proteome</keyword>
<accession>A0A5C8PRT9</accession>
<feature type="signal peptide" evidence="4">
    <location>
        <begin position="1"/>
        <end position="26"/>
    </location>
</feature>
<dbReference type="OrthoDB" id="7375081at2"/>
<feature type="chain" id="PRO_5022767989" description="C4-dicarboxylate ABC transporter substrate-binding protein" evidence="4">
    <location>
        <begin position="27"/>
        <end position="340"/>
    </location>
</feature>
<dbReference type="Gene3D" id="3.40.190.170">
    <property type="entry name" value="Bacterial extracellular solute-binding protein, family 7"/>
    <property type="match status" value="1"/>
</dbReference>
<keyword evidence="2" id="KW-0813">Transport</keyword>
<comment type="similarity">
    <text evidence="1">Belongs to the bacterial solute-binding protein 7 family.</text>
</comment>
<name>A0A5C8PRT9_9HYPH</name>
<keyword evidence="3 4" id="KW-0732">Signal</keyword>
<dbReference type="PANTHER" id="PTHR33376">
    <property type="match status" value="1"/>
</dbReference>
<dbReference type="Pfam" id="PF03480">
    <property type="entry name" value="DctP"/>
    <property type="match status" value="1"/>
</dbReference>
<dbReference type="EMBL" id="VDUZ01000008">
    <property type="protein sequence ID" value="TXL77612.1"/>
    <property type="molecule type" value="Genomic_DNA"/>
</dbReference>
<proteinExistence type="inferred from homology"/>
<dbReference type="InterPro" id="IPR018389">
    <property type="entry name" value="DctP_fam"/>
</dbReference>
<evidence type="ECO:0000256" key="1">
    <source>
        <dbReference type="ARBA" id="ARBA00009023"/>
    </source>
</evidence>
<reference evidence="5 6" key="1">
    <citation type="submission" date="2019-06" db="EMBL/GenBank/DDBJ databases">
        <title>New taxonomy in bacterial strain CC-CFT640, isolated from vineyard.</title>
        <authorList>
            <person name="Lin S.-Y."/>
            <person name="Tsai C.-F."/>
            <person name="Young C.-C."/>
        </authorList>
    </citation>
    <scope>NUCLEOTIDE SEQUENCE [LARGE SCALE GENOMIC DNA]</scope>
    <source>
        <strain evidence="5 6">CC-CFT640</strain>
    </source>
</reference>
<organism evidence="5 6">
    <name type="scientific">Vineibacter terrae</name>
    <dbReference type="NCBI Taxonomy" id="2586908"/>
    <lineage>
        <taxon>Bacteria</taxon>
        <taxon>Pseudomonadati</taxon>
        <taxon>Pseudomonadota</taxon>
        <taxon>Alphaproteobacteria</taxon>
        <taxon>Hyphomicrobiales</taxon>
        <taxon>Vineibacter</taxon>
    </lineage>
</organism>
<evidence type="ECO:0000256" key="4">
    <source>
        <dbReference type="SAM" id="SignalP"/>
    </source>
</evidence>
<evidence type="ECO:0008006" key="7">
    <source>
        <dbReference type="Google" id="ProtNLM"/>
    </source>
</evidence>
<dbReference type="GO" id="GO:0055085">
    <property type="term" value="P:transmembrane transport"/>
    <property type="evidence" value="ECO:0007669"/>
    <property type="project" value="InterPro"/>
</dbReference>
<gene>
    <name evidence="5" type="ORF">FHP25_09275</name>
</gene>
<evidence type="ECO:0000313" key="6">
    <source>
        <dbReference type="Proteomes" id="UP000321638"/>
    </source>
</evidence>
<sequence>MKRMTWLAAAIALSISSLLGAGQALAQAKHQWKFVSIIPAGQEVFVDRFKELAAEITKRTNGQVEVTFYAAGELPYKAPEYMRVTAKGLVEMSEIVGSMAFGDAPPLLLGDLPYLALNDAERKILRDIMWPKIYAALRKNGVEPIGWGAYPPRNIVMREAVKGLGDIKGKKIRTAGGLEAEYVKTWGAAPSFVVWAEVYPATQRGIVDGVLTAAVAIETAKLYEVAPYFLKIDGPVAHFYISVDQSSWKKLSPELQKTVKEVGDWWTDRWQKLVVEEADNGAIKRMQDKGQLKAVVQVPPETHVETRKNLIPVYRSYVKDKVGPEGSAALEQALTALKLQ</sequence>
<dbReference type="AlphaFoldDB" id="A0A5C8PRT9"/>
<dbReference type="InterPro" id="IPR038404">
    <property type="entry name" value="TRAP_DctP_sf"/>
</dbReference>
<evidence type="ECO:0000256" key="2">
    <source>
        <dbReference type="ARBA" id="ARBA00022448"/>
    </source>
</evidence>
<dbReference type="RefSeq" id="WP_147846652.1">
    <property type="nucleotide sequence ID" value="NZ_VDUZ01000008.1"/>
</dbReference>
<dbReference type="Proteomes" id="UP000321638">
    <property type="component" value="Unassembled WGS sequence"/>
</dbReference>
<evidence type="ECO:0000313" key="5">
    <source>
        <dbReference type="EMBL" id="TXL77612.1"/>
    </source>
</evidence>
<dbReference type="PANTHER" id="PTHR33376:SF7">
    <property type="entry name" value="C4-DICARBOXYLATE-BINDING PROTEIN DCTB"/>
    <property type="match status" value="1"/>
</dbReference>